<dbReference type="PANTHER" id="PTHR14369:SF0">
    <property type="entry name" value="SURFEIT LOCUS PROTEIN 6"/>
    <property type="match status" value="1"/>
</dbReference>
<keyword evidence="7" id="KW-1185">Reference proteome</keyword>
<name>A0ABD2NHE9_9CUCU</name>
<evidence type="ECO:0000313" key="6">
    <source>
        <dbReference type="EMBL" id="KAL3277721.1"/>
    </source>
</evidence>
<reference evidence="6 7" key="1">
    <citation type="journal article" date="2021" name="BMC Biol.">
        <title>Horizontally acquired antibacterial genes associated with adaptive radiation of ladybird beetles.</title>
        <authorList>
            <person name="Li H.S."/>
            <person name="Tang X.F."/>
            <person name="Huang Y.H."/>
            <person name="Xu Z.Y."/>
            <person name="Chen M.L."/>
            <person name="Du X.Y."/>
            <person name="Qiu B.Y."/>
            <person name="Chen P.T."/>
            <person name="Zhang W."/>
            <person name="Slipinski A."/>
            <person name="Escalona H.E."/>
            <person name="Waterhouse R.M."/>
            <person name="Zwick A."/>
            <person name="Pang H."/>
        </authorList>
    </citation>
    <scope>NUCLEOTIDE SEQUENCE [LARGE SCALE GENOMIC DNA]</scope>
    <source>
        <strain evidence="6">SYSU2018</strain>
    </source>
</reference>
<proteinExistence type="inferred from homology"/>
<dbReference type="InterPro" id="IPR029190">
    <property type="entry name" value="Rrp14/SURF6_C"/>
</dbReference>
<protein>
    <recommendedName>
        <fullName evidence="5">Ribosomal RNA-processing protein 14/surfeit locus protein 6 C-terminal domain-containing protein</fullName>
    </recommendedName>
</protein>
<feature type="compositionally biased region" description="Basic residues" evidence="4">
    <location>
        <begin position="262"/>
        <end position="285"/>
    </location>
</feature>
<comment type="subcellular location">
    <subcellularLocation>
        <location evidence="1">Nucleus</location>
    </subcellularLocation>
</comment>
<accession>A0ABD2NHE9</accession>
<gene>
    <name evidence="6" type="ORF">HHI36_013064</name>
</gene>
<evidence type="ECO:0000313" key="7">
    <source>
        <dbReference type="Proteomes" id="UP001516400"/>
    </source>
</evidence>
<evidence type="ECO:0000256" key="3">
    <source>
        <dbReference type="ARBA" id="ARBA00023242"/>
    </source>
</evidence>
<dbReference type="GO" id="GO:0005634">
    <property type="term" value="C:nucleus"/>
    <property type="evidence" value="ECO:0007669"/>
    <property type="project" value="UniProtKB-SubCell"/>
</dbReference>
<feature type="compositionally biased region" description="Basic residues" evidence="4">
    <location>
        <begin position="224"/>
        <end position="238"/>
    </location>
</feature>
<dbReference type="InterPro" id="IPR007019">
    <property type="entry name" value="SURF6"/>
</dbReference>
<feature type="domain" description="Ribosomal RNA-processing protein 14/surfeit locus protein 6 C-terminal" evidence="5">
    <location>
        <begin position="92"/>
        <end position="272"/>
    </location>
</feature>
<evidence type="ECO:0000256" key="2">
    <source>
        <dbReference type="ARBA" id="ARBA00005904"/>
    </source>
</evidence>
<comment type="caution">
    <text evidence="6">The sequence shown here is derived from an EMBL/GenBank/DDBJ whole genome shotgun (WGS) entry which is preliminary data.</text>
</comment>
<dbReference type="EMBL" id="JABFTP020000103">
    <property type="protein sequence ID" value="KAL3277721.1"/>
    <property type="molecule type" value="Genomic_DNA"/>
</dbReference>
<sequence>MQLIQGKKKNLNLFKIEELIVRENSFITNLFSAMCLPTRTETENVETRTKIIDKHIPKLNNKSRAKSLTELQQRLEAMKGRNKLSYKDKMLKKGIKNKLKKKSKIDERKTQKVLVNVGRVKTEEVKQEVNEKPVKPLFNSDAKMVFSKFDFSDIGKKDHKKHITDPKKLLENLKKQNERIINLKESGEIDKAVKMKEKTAWKNALAKVSGEKVKDDVTLLKKSIKKKDQKHKSSKKKWQARENAVMKSKEEKQQKRQENIDKRKKTKKLTKLKKAAKKGKIIPGF</sequence>
<comment type="similarity">
    <text evidence="2">Belongs to the SURF6 family.</text>
</comment>
<keyword evidence="3" id="KW-0539">Nucleus</keyword>
<dbReference type="AlphaFoldDB" id="A0ABD2NHE9"/>
<feature type="region of interest" description="Disordered" evidence="4">
    <location>
        <begin position="224"/>
        <end position="285"/>
    </location>
</feature>
<feature type="compositionally biased region" description="Basic and acidic residues" evidence="4">
    <location>
        <begin position="247"/>
        <end position="261"/>
    </location>
</feature>
<organism evidence="6 7">
    <name type="scientific">Cryptolaemus montrouzieri</name>
    <dbReference type="NCBI Taxonomy" id="559131"/>
    <lineage>
        <taxon>Eukaryota</taxon>
        <taxon>Metazoa</taxon>
        <taxon>Ecdysozoa</taxon>
        <taxon>Arthropoda</taxon>
        <taxon>Hexapoda</taxon>
        <taxon>Insecta</taxon>
        <taxon>Pterygota</taxon>
        <taxon>Neoptera</taxon>
        <taxon>Endopterygota</taxon>
        <taxon>Coleoptera</taxon>
        <taxon>Polyphaga</taxon>
        <taxon>Cucujiformia</taxon>
        <taxon>Coccinelloidea</taxon>
        <taxon>Coccinellidae</taxon>
        <taxon>Scymninae</taxon>
        <taxon>Scymnini</taxon>
        <taxon>Cryptolaemus</taxon>
    </lineage>
</organism>
<dbReference type="PANTHER" id="PTHR14369">
    <property type="entry name" value="SURFEIT LOCUS PROTEIN 6"/>
    <property type="match status" value="1"/>
</dbReference>
<evidence type="ECO:0000256" key="4">
    <source>
        <dbReference type="SAM" id="MobiDB-lite"/>
    </source>
</evidence>
<evidence type="ECO:0000256" key="1">
    <source>
        <dbReference type="ARBA" id="ARBA00004123"/>
    </source>
</evidence>
<dbReference type="Proteomes" id="UP001516400">
    <property type="component" value="Unassembled WGS sequence"/>
</dbReference>
<evidence type="ECO:0000259" key="5">
    <source>
        <dbReference type="Pfam" id="PF04935"/>
    </source>
</evidence>
<dbReference type="Pfam" id="PF04935">
    <property type="entry name" value="SURF6"/>
    <property type="match status" value="1"/>
</dbReference>